<evidence type="ECO:0000256" key="1">
    <source>
        <dbReference type="ARBA" id="ARBA00002841"/>
    </source>
</evidence>
<evidence type="ECO:0000313" key="14">
    <source>
        <dbReference type="EMBL" id="CDF57269.1"/>
    </source>
</evidence>
<dbReference type="GO" id="GO:0006817">
    <property type="term" value="P:phosphate ion transport"/>
    <property type="evidence" value="ECO:0007669"/>
    <property type="project" value="UniProtKB-UniRule"/>
</dbReference>
<dbReference type="OrthoDB" id="9790048at2"/>
<comment type="subcellular location">
    <subcellularLocation>
        <location evidence="2 12">Cell membrane</location>
        <topology evidence="2 12">Lipid-anchor</topology>
    </subcellularLocation>
</comment>
<evidence type="ECO:0000313" key="15">
    <source>
        <dbReference type="Proteomes" id="UP000014923"/>
    </source>
</evidence>
<keyword evidence="9" id="KW-0472">Membrane</keyword>
<evidence type="ECO:0000256" key="10">
    <source>
        <dbReference type="ARBA" id="ARBA00023139"/>
    </source>
</evidence>
<keyword evidence="11 12" id="KW-0449">Lipoprotein</keyword>
<name>R7RMJ4_9CLOT</name>
<evidence type="ECO:0000256" key="6">
    <source>
        <dbReference type="ARBA" id="ARBA00022475"/>
    </source>
</evidence>
<organism evidence="14 15">
    <name type="scientific">Thermobrachium celere DSM 8682</name>
    <dbReference type="NCBI Taxonomy" id="941824"/>
    <lineage>
        <taxon>Bacteria</taxon>
        <taxon>Bacillati</taxon>
        <taxon>Bacillota</taxon>
        <taxon>Clostridia</taxon>
        <taxon>Eubacteriales</taxon>
        <taxon>Clostridiaceae</taxon>
        <taxon>Thermobrachium</taxon>
    </lineage>
</organism>
<dbReference type="Gene3D" id="3.40.190.10">
    <property type="entry name" value="Periplasmic binding protein-like II"/>
    <property type="match status" value="2"/>
</dbReference>
<feature type="chain" id="PRO_5039755882" description="Phosphate-binding protein" evidence="12">
    <location>
        <begin position="27"/>
        <end position="306"/>
    </location>
</feature>
<evidence type="ECO:0000256" key="11">
    <source>
        <dbReference type="ARBA" id="ARBA00023288"/>
    </source>
</evidence>
<comment type="function">
    <text evidence="12">Involved in the system for phosphate transport across the cytoplasmic membrane.</text>
</comment>
<dbReference type="NCBIfam" id="TIGR02136">
    <property type="entry name" value="ptsS_2"/>
    <property type="match status" value="1"/>
</dbReference>
<dbReference type="HOGENOM" id="CLU_026228_5_1_9"/>
<keyword evidence="6 12" id="KW-1003">Cell membrane</keyword>
<dbReference type="InterPro" id="IPR024370">
    <property type="entry name" value="PBP_domain"/>
</dbReference>
<dbReference type="PANTHER" id="PTHR30570">
    <property type="entry name" value="PERIPLASMIC PHOSPHATE BINDING COMPONENT OF PHOSPHATE ABC TRANSPORTER"/>
    <property type="match status" value="1"/>
</dbReference>
<comment type="caution">
    <text evidence="14">The sequence shown here is derived from an EMBL/GenBank/DDBJ whole genome shotgun (WGS) entry which is preliminary data.</text>
</comment>
<comment type="function">
    <text evidence="1">Part of the ABC transporter complex PstSACB involved in phosphate import.</text>
</comment>
<proteinExistence type="inferred from homology"/>
<keyword evidence="5 12" id="KW-0813">Transport</keyword>
<protein>
    <recommendedName>
        <fullName evidence="12">Phosphate-binding protein</fullName>
    </recommendedName>
</protein>
<dbReference type="InterPro" id="IPR011862">
    <property type="entry name" value="Phos-bd"/>
</dbReference>
<dbReference type="InterPro" id="IPR050811">
    <property type="entry name" value="Phosphate_ABC_transporter"/>
</dbReference>
<evidence type="ECO:0000256" key="5">
    <source>
        <dbReference type="ARBA" id="ARBA00022448"/>
    </source>
</evidence>
<keyword evidence="7 12" id="KW-0592">Phosphate transport</keyword>
<dbReference type="eggNOG" id="COG0226">
    <property type="taxonomic scope" value="Bacteria"/>
</dbReference>
<evidence type="ECO:0000256" key="8">
    <source>
        <dbReference type="ARBA" id="ARBA00022729"/>
    </source>
</evidence>
<dbReference type="CDD" id="cd13653">
    <property type="entry name" value="PBP2_phosphate_like_1"/>
    <property type="match status" value="1"/>
</dbReference>
<evidence type="ECO:0000256" key="12">
    <source>
        <dbReference type="RuleBase" id="RU367119"/>
    </source>
</evidence>
<dbReference type="AlphaFoldDB" id="R7RMJ4"/>
<accession>R7RMJ4</accession>
<dbReference type="SUPFAM" id="SSF53850">
    <property type="entry name" value="Periplasmic binding protein-like II"/>
    <property type="match status" value="1"/>
</dbReference>
<evidence type="ECO:0000256" key="3">
    <source>
        <dbReference type="ARBA" id="ARBA00008725"/>
    </source>
</evidence>
<feature type="domain" description="PBP" evidence="13">
    <location>
        <begin position="31"/>
        <end position="255"/>
    </location>
</feature>
<evidence type="ECO:0000256" key="7">
    <source>
        <dbReference type="ARBA" id="ARBA00022592"/>
    </source>
</evidence>
<dbReference type="RefSeq" id="WP_018660274.1">
    <property type="nucleotide sequence ID" value="NZ_HF952018.1"/>
</dbReference>
<evidence type="ECO:0000259" key="13">
    <source>
        <dbReference type="Pfam" id="PF12849"/>
    </source>
</evidence>
<gene>
    <name evidence="14" type="ORF">TCEL_01183</name>
</gene>
<feature type="signal peptide" evidence="12">
    <location>
        <begin position="1"/>
        <end position="26"/>
    </location>
</feature>
<comment type="similarity">
    <text evidence="3 12">Belongs to the PstS family.</text>
</comment>
<keyword evidence="15" id="KW-1185">Reference proteome</keyword>
<sequence length="306" mass="32908">MKKMKRLLSAVLAAMTLTVSVPFVKADAKTYSGTIKCSGSTALLPIVKQAAEDFMKANPKVSIQVTGGGSGTGIKNVQDGVVDIGNSDVFAPEGSGLVDHQIAVIPFLFIVNPSVQVNNLTKQQLADIFSGKITNWKEVGGNDQKITVIMRQASSGTRMTVQQLVMGSEQFTTNAIVQDSNGSVKATVARTPGAIGYVDLAYVDKTVKALKYEGVDCTLDNVKNGKYKLVSIGHMYTKGQPSELVKAFINYVQSSTFQNRVLPFYKFAPVNTSITKQVSKIKLTTSTNKATNVKPSSALRKSTKRK</sequence>
<dbReference type="GO" id="GO:0005886">
    <property type="term" value="C:plasma membrane"/>
    <property type="evidence" value="ECO:0007669"/>
    <property type="project" value="UniProtKB-SubCell"/>
</dbReference>
<keyword evidence="8 12" id="KW-0732">Signal</keyword>
<dbReference type="PANTHER" id="PTHR30570:SF4">
    <property type="entry name" value="PHOSPHATE-BINDING PROTEIN PSTS 1"/>
    <property type="match status" value="1"/>
</dbReference>
<dbReference type="EMBL" id="CAVN010000086">
    <property type="protein sequence ID" value="CDF57269.1"/>
    <property type="molecule type" value="Genomic_DNA"/>
</dbReference>
<reference evidence="14" key="1">
    <citation type="submission" date="2013-03" db="EMBL/GenBank/DDBJ databases">
        <title>Draft genome sequence of the hydrogen-ethanol-producing anaerobic alkalithermophilic Caloramator celere.</title>
        <authorList>
            <person name="Ciranna A."/>
            <person name="Larjo A."/>
            <person name="Kivisto A."/>
            <person name="Santala V."/>
            <person name="Roos C."/>
            <person name="Karp M."/>
        </authorList>
    </citation>
    <scope>NUCLEOTIDE SEQUENCE [LARGE SCALE GENOMIC DNA]</scope>
    <source>
        <strain evidence="14">DSM 8682</strain>
    </source>
</reference>
<evidence type="ECO:0000256" key="4">
    <source>
        <dbReference type="ARBA" id="ARBA00011529"/>
    </source>
</evidence>
<dbReference type="Proteomes" id="UP000014923">
    <property type="component" value="Unassembled WGS sequence"/>
</dbReference>
<evidence type="ECO:0000256" key="9">
    <source>
        <dbReference type="ARBA" id="ARBA00023136"/>
    </source>
</evidence>
<evidence type="ECO:0000256" key="2">
    <source>
        <dbReference type="ARBA" id="ARBA00004193"/>
    </source>
</evidence>
<keyword evidence="10 12" id="KW-0564">Palmitate</keyword>
<dbReference type="Pfam" id="PF12849">
    <property type="entry name" value="PBP_like_2"/>
    <property type="match status" value="1"/>
</dbReference>
<comment type="subunit">
    <text evidence="4 12">The complex is composed of two ATP-binding proteins (PstB), two transmembrane proteins (PstC and PstA) and a solute-binding protein (PstS).</text>
</comment>
<dbReference type="GO" id="GO:0042301">
    <property type="term" value="F:phosphate ion binding"/>
    <property type="evidence" value="ECO:0007669"/>
    <property type="project" value="UniProtKB-UniRule"/>
</dbReference>